<protein>
    <submittedName>
        <fullName evidence="1">CLUMA_CG010085, isoform A</fullName>
    </submittedName>
</protein>
<keyword evidence="2" id="KW-1185">Reference proteome</keyword>
<dbReference type="AlphaFoldDB" id="A0A1J1IE13"/>
<sequence length="124" mass="14409">MPLQRLQALDIVKILLKPLSQNINIKYFFPAQTSLLFSRLFVYCSAFTPTQQLQLMSTHIVGIDCQQFKCNIKDRQNTSGERNLKLGNDARKFVRDFPQELKAPWQSSEIDFKENSSRKLKIIS</sequence>
<organism evidence="1 2">
    <name type="scientific">Clunio marinus</name>
    <dbReference type="NCBI Taxonomy" id="568069"/>
    <lineage>
        <taxon>Eukaryota</taxon>
        <taxon>Metazoa</taxon>
        <taxon>Ecdysozoa</taxon>
        <taxon>Arthropoda</taxon>
        <taxon>Hexapoda</taxon>
        <taxon>Insecta</taxon>
        <taxon>Pterygota</taxon>
        <taxon>Neoptera</taxon>
        <taxon>Endopterygota</taxon>
        <taxon>Diptera</taxon>
        <taxon>Nematocera</taxon>
        <taxon>Chironomoidea</taxon>
        <taxon>Chironomidae</taxon>
        <taxon>Clunio</taxon>
    </lineage>
</organism>
<dbReference type="EMBL" id="CVRI01000044">
    <property type="protein sequence ID" value="CRK96689.1"/>
    <property type="molecule type" value="Genomic_DNA"/>
</dbReference>
<accession>A0A1J1IE13</accession>
<gene>
    <name evidence="1" type="ORF">CLUMA_CG010085</name>
</gene>
<proteinExistence type="predicted"/>
<dbReference type="Proteomes" id="UP000183832">
    <property type="component" value="Unassembled WGS sequence"/>
</dbReference>
<evidence type="ECO:0000313" key="2">
    <source>
        <dbReference type="Proteomes" id="UP000183832"/>
    </source>
</evidence>
<name>A0A1J1IE13_9DIPT</name>
<evidence type="ECO:0000313" key="1">
    <source>
        <dbReference type="EMBL" id="CRK96689.1"/>
    </source>
</evidence>
<reference evidence="1 2" key="1">
    <citation type="submission" date="2015-04" db="EMBL/GenBank/DDBJ databases">
        <authorList>
            <person name="Syromyatnikov M.Y."/>
            <person name="Popov V.N."/>
        </authorList>
    </citation>
    <scope>NUCLEOTIDE SEQUENCE [LARGE SCALE GENOMIC DNA]</scope>
</reference>